<dbReference type="Proteomes" id="UP001345219">
    <property type="component" value="Chromosome 21"/>
</dbReference>
<name>A0AAN7JLF3_9MYRT</name>
<comment type="caution">
    <text evidence="2">The sequence shown here is derived from an EMBL/GenBank/DDBJ whole genome shotgun (WGS) entry which is preliminary data.</text>
</comment>
<keyword evidence="3" id="KW-1185">Reference proteome</keyword>
<accession>A0AAN7JLF3</accession>
<feature type="region of interest" description="Disordered" evidence="1">
    <location>
        <begin position="41"/>
        <end position="61"/>
    </location>
</feature>
<evidence type="ECO:0000256" key="1">
    <source>
        <dbReference type="SAM" id="MobiDB-lite"/>
    </source>
</evidence>
<sequence>MKVGRHRGIKEQYAEKHACMEMGVPEPSRECQFQSRKMKTKLMQARPMKESPSGKMGTEEGRPGILKRELEAFVSLFFFQLIPSHRVLRIHFRSFGCTQSHSLRGRWLGRRGGDVWDITLGRPKRRACMRYFLFRPRFLSRSTRPSY</sequence>
<proteinExistence type="predicted"/>
<organism evidence="2 3">
    <name type="scientific">Trapa incisa</name>
    <dbReference type="NCBI Taxonomy" id="236973"/>
    <lineage>
        <taxon>Eukaryota</taxon>
        <taxon>Viridiplantae</taxon>
        <taxon>Streptophyta</taxon>
        <taxon>Embryophyta</taxon>
        <taxon>Tracheophyta</taxon>
        <taxon>Spermatophyta</taxon>
        <taxon>Magnoliopsida</taxon>
        <taxon>eudicotyledons</taxon>
        <taxon>Gunneridae</taxon>
        <taxon>Pentapetalae</taxon>
        <taxon>rosids</taxon>
        <taxon>malvids</taxon>
        <taxon>Myrtales</taxon>
        <taxon>Lythraceae</taxon>
        <taxon>Trapa</taxon>
    </lineage>
</organism>
<dbReference type="EMBL" id="JAXIOK010000018">
    <property type="protein sequence ID" value="KAK4749484.1"/>
    <property type="molecule type" value="Genomic_DNA"/>
</dbReference>
<dbReference type="AlphaFoldDB" id="A0AAN7JLF3"/>
<reference evidence="2 3" key="1">
    <citation type="journal article" date="2023" name="Hortic Res">
        <title>Pangenome of water caltrop reveals structural variations and asymmetric subgenome divergence after allopolyploidization.</title>
        <authorList>
            <person name="Zhang X."/>
            <person name="Chen Y."/>
            <person name="Wang L."/>
            <person name="Yuan Y."/>
            <person name="Fang M."/>
            <person name="Shi L."/>
            <person name="Lu R."/>
            <person name="Comes H.P."/>
            <person name="Ma Y."/>
            <person name="Chen Y."/>
            <person name="Huang G."/>
            <person name="Zhou Y."/>
            <person name="Zheng Z."/>
            <person name="Qiu Y."/>
        </authorList>
    </citation>
    <scope>NUCLEOTIDE SEQUENCE [LARGE SCALE GENOMIC DNA]</scope>
    <source>
        <tissue evidence="2">Roots</tissue>
    </source>
</reference>
<protein>
    <submittedName>
        <fullName evidence="2">Uncharacterized protein</fullName>
    </submittedName>
</protein>
<evidence type="ECO:0000313" key="2">
    <source>
        <dbReference type="EMBL" id="KAK4749484.1"/>
    </source>
</evidence>
<evidence type="ECO:0000313" key="3">
    <source>
        <dbReference type="Proteomes" id="UP001345219"/>
    </source>
</evidence>
<gene>
    <name evidence="2" type="ORF">SAY87_026933</name>
</gene>